<keyword evidence="2" id="KW-1185">Reference proteome</keyword>
<sequence>MVRFQGPASRIFTPEPYQSSSPRRGVLLYCEADERKNDLPKQIVRKMKTHRLESRHSFNRYYARTPVTLQQSLSHLLAIMKELLSFVLITMAFLKMTAAAPTVLERSSDVDKRTDQTRRGVDLVAEGFPETEDVEKRYLDIYVVSVDGTEDVEKRNFIISD</sequence>
<protein>
    <submittedName>
        <fullName evidence="1">Uncharacterized protein</fullName>
    </submittedName>
</protein>
<accession>A0A1B7MX48</accession>
<reference evidence="1 2" key="1">
    <citation type="submission" date="2016-06" db="EMBL/GenBank/DDBJ databases">
        <title>Comparative genomics of the ectomycorrhizal sister species Rhizopogon vinicolor and Rhizopogon vesiculosus (Basidiomycota: Boletales) reveals a divergence of the mating type B locus.</title>
        <authorList>
            <consortium name="DOE Joint Genome Institute"/>
            <person name="Mujic A.B."/>
            <person name="Kuo A."/>
            <person name="Tritt A."/>
            <person name="Lipzen A."/>
            <person name="Chen C."/>
            <person name="Johnson J."/>
            <person name="Sharma A."/>
            <person name="Barry K."/>
            <person name="Grigoriev I.V."/>
            <person name="Spatafora J.W."/>
        </authorList>
    </citation>
    <scope>NUCLEOTIDE SEQUENCE [LARGE SCALE GENOMIC DNA]</scope>
    <source>
        <strain evidence="1 2">AM-OR11-026</strain>
    </source>
</reference>
<organism evidence="1 2">
    <name type="scientific">Rhizopogon vinicolor AM-OR11-026</name>
    <dbReference type="NCBI Taxonomy" id="1314800"/>
    <lineage>
        <taxon>Eukaryota</taxon>
        <taxon>Fungi</taxon>
        <taxon>Dikarya</taxon>
        <taxon>Basidiomycota</taxon>
        <taxon>Agaricomycotina</taxon>
        <taxon>Agaricomycetes</taxon>
        <taxon>Agaricomycetidae</taxon>
        <taxon>Boletales</taxon>
        <taxon>Suillineae</taxon>
        <taxon>Rhizopogonaceae</taxon>
        <taxon>Rhizopogon</taxon>
    </lineage>
</organism>
<gene>
    <name evidence="1" type="ORF">K503DRAFT_250448</name>
</gene>
<evidence type="ECO:0000313" key="1">
    <source>
        <dbReference type="EMBL" id="OAX37172.1"/>
    </source>
</evidence>
<evidence type="ECO:0000313" key="2">
    <source>
        <dbReference type="Proteomes" id="UP000092154"/>
    </source>
</evidence>
<dbReference type="InParanoid" id="A0A1B7MX48"/>
<dbReference type="OrthoDB" id="10515090at2759"/>
<name>A0A1B7MX48_9AGAM</name>
<dbReference type="AlphaFoldDB" id="A0A1B7MX48"/>
<dbReference type="Proteomes" id="UP000092154">
    <property type="component" value="Unassembled WGS sequence"/>
</dbReference>
<proteinExistence type="predicted"/>
<dbReference type="EMBL" id="KV448368">
    <property type="protein sequence ID" value="OAX37172.1"/>
    <property type="molecule type" value="Genomic_DNA"/>
</dbReference>